<keyword evidence="3" id="KW-1185">Reference proteome</keyword>
<dbReference type="Pfam" id="PF01841">
    <property type="entry name" value="Transglut_core"/>
    <property type="match status" value="1"/>
</dbReference>
<dbReference type="InterPro" id="IPR038765">
    <property type="entry name" value="Papain-like_cys_pep_sf"/>
</dbReference>
<dbReference type="Gene3D" id="2.60.40.3140">
    <property type="match status" value="1"/>
</dbReference>
<protein>
    <submittedName>
        <fullName evidence="2">Transglutaminase domain-containing protein</fullName>
    </submittedName>
</protein>
<feature type="domain" description="Transglutaminase-like" evidence="1">
    <location>
        <begin position="279"/>
        <end position="354"/>
    </location>
</feature>
<dbReference type="InterPro" id="IPR002931">
    <property type="entry name" value="Transglutaminase-like"/>
</dbReference>
<dbReference type="Gene3D" id="2.60.120.1130">
    <property type="match status" value="1"/>
</dbReference>
<proteinExistence type="predicted"/>
<sequence>MRKILCLLLFATALCVAQKNSDPTPEEISEAKILKLQYPNDDLVLMKSKDFVTFGFNDKDQQVSVQRQISEEMMNVSSRTDIQKHIFYDGQSEIVNFGLKYRNNKSAFFKIKDEAFTIEEFFYNDARVKYASVDFPVQGYKYFFEATKNIFDIKYFTSVYFTDSYPILNREITLVVPKWLNLEIKEMNFDGYEISKTTNFDDKQNADIITYTVSGLDAVYKEEQSPGPSYLYPHLLILAKSYTHDGKSFTLFNETKDLYSWYKSLIDDMNDDPSVLKAKVEELTANAQNEEEKIRNIYYWIQDNIRYIAFEDGLAGFKPDECQNVYKKRYGDCKGMANLTKQMLIEAGFDARLTWLGTKRIAYDYSTPSLSVDNHMICTVFYNGKKIFLDGTEKFNPFGEYAERIQGKQVMIENGDSFILETVPVVAPETNRETHVFNAKINNNALEGNVSLTYSGESRATFLYVFNNLRTEMKNEALEYYLKRADRNMMVENIKTSNLENRDDQLSINFSLKQDNAVSSFDDEIYINLDHYQEYGKWIFNERNTDYEFPHKEFLSSEINLELPEGYKVSELPQGIDVNNKNYKIFIDFELKDNMLHYRKEFVMKQAVVKKSNFKEWNETIQSLQSIYNQQIILVKED</sequence>
<comment type="caution">
    <text evidence="2">The sequence shown here is derived from an EMBL/GenBank/DDBJ whole genome shotgun (WGS) entry which is preliminary data.</text>
</comment>
<evidence type="ECO:0000313" key="2">
    <source>
        <dbReference type="EMBL" id="MDN3723348.1"/>
    </source>
</evidence>
<accession>A0ABT8DE25</accession>
<name>A0ABT8DE25_9FLAO</name>
<dbReference type="SUPFAM" id="SSF54001">
    <property type="entry name" value="Cysteine proteinases"/>
    <property type="match status" value="1"/>
</dbReference>
<dbReference type="EMBL" id="JAUGQQ010000001">
    <property type="protein sequence ID" value="MDN3723348.1"/>
    <property type="molecule type" value="Genomic_DNA"/>
</dbReference>
<evidence type="ECO:0000313" key="3">
    <source>
        <dbReference type="Proteomes" id="UP001244787"/>
    </source>
</evidence>
<dbReference type="RefSeq" id="WP_290253422.1">
    <property type="nucleotide sequence ID" value="NZ_JAUGQQ010000001.1"/>
</dbReference>
<dbReference type="Proteomes" id="UP001244787">
    <property type="component" value="Unassembled WGS sequence"/>
</dbReference>
<gene>
    <name evidence="2" type="ORF">QRD02_03060</name>
</gene>
<organism evidence="2 3">
    <name type="scientific">Aequorivita aurantiaca</name>
    <dbReference type="NCBI Taxonomy" id="3053356"/>
    <lineage>
        <taxon>Bacteria</taxon>
        <taxon>Pseudomonadati</taxon>
        <taxon>Bacteroidota</taxon>
        <taxon>Flavobacteriia</taxon>
        <taxon>Flavobacteriales</taxon>
        <taxon>Flavobacteriaceae</taxon>
        <taxon>Aequorivita</taxon>
    </lineage>
</organism>
<dbReference type="Gene3D" id="3.10.620.30">
    <property type="match status" value="1"/>
</dbReference>
<evidence type="ECO:0000259" key="1">
    <source>
        <dbReference type="Pfam" id="PF01841"/>
    </source>
</evidence>
<reference evidence="2 3" key="1">
    <citation type="submission" date="2023-06" db="EMBL/GenBank/DDBJ databases">
        <authorList>
            <person name="Ye Y.-Q."/>
            <person name="Du Z.-J."/>
        </authorList>
    </citation>
    <scope>NUCLEOTIDE SEQUENCE [LARGE SCALE GENOMIC DNA]</scope>
    <source>
        <strain evidence="2 3">SDUM287046</strain>
    </source>
</reference>